<gene>
    <name evidence="3" type="ORF">FN846DRAFT_733293</name>
</gene>
<comment type="caution">
    <text evidence="3">The sequence shown here is derived from an EMBL/GenBank/DDBJ whole genome shotgun (WGS) entry which is preliminary data.</text>
</comment>
<evidence type="ECO:0000313" key="3">
    <source>
        <dbReference type="EMBL" id="KAA8905736.1"/>
    </source>
</evidence>
<feature type="chain" id="PRO_5023892837" description="Secreted protein" evidence="2">
    <location>
        <begin position="17"/>
        <end position="166"/>
    </location>
</feature>
<proteinExistence type="predicted"/>
<name>A0A5J5EW73_9PEZI</name>
<feature type="signal peptide" evidence="2">
    <location>
        <begin position="1"/>
        <end position="16"/>
    </location>
</feature>
<keyword evidence="2" id="KW-0732">Signal</keyword>
<feature type="region of interest" description="Disordered" evidence="1">
    <location>
        <begin position="138"/>
        <end position="166"/>
    </location>
</feature>
<evidence type="ECO:0000256" key="2">
    <source>
        <dbReference type="SAM" id="SignalP"/>
    </source>
</evidence>
<sequence>MVLLQTIFLVVLLSKGWRPSSFNRVTPNQRRSRFKAPCTISCCATSPLLLAGFLSIRTLRNPVRQPNYAMKNRFLHSLLPKKSVLELKFRPRAPSSLWAQRSGAFAFSSRYYPRCSFFGGARVGWGFRHRGVRILKNSASTSSSSSDGDNNQQNATGDAPTERKGR</sequence>
<accession>A0A5J5EW73</accession>
<protein>
    <recommendedName>
        <fullName evidence="5">Secreted protein</fullName>
    </recommendedName>
</protein>
<organism evidence="3 4">
    <name type="scientific">Sphaerosporella brunnea</name>
    <dbReference type="NCBI Taxonomy" id="1250544"/>
    <lineage>
        <taxon>Eukaryota</taxon>
        <taxon>Fungi</taxon>
        <taxon>Dikarya</taxon>
        <taxon>Ascomycota</taxon>
        <taxon>Pezizomycotina</taxon>
        <taxon>Pezizomycetes</taxon>
        <taxon>Pezizales</taxon>
        <taxon>Pyronemataceae</taxon>
        <taxon>Sphaerosporella</taxon>
    </lineage>
</organism>
<evidence type="ECO:0008006" key="5">
    <source>
        <dbReference type="Google" id="ProtNLM"/>
    </source>
</evidence>
<evidence type="ECO:0000313" key="4">
    <source>
        <dbReference type="Proteomes" id="UP000326924"/>
    </source>
</evidence>
<dbReference type="InParanoid" id="A0A5J5EW73"/>
<evidence type="ECO:0000256" key="1">
    <source>
        <dbReference type="SAM" id="MobiDB-lite"/>
    </source>
</evidence>
<reference evidence="3 4" key="1">
    <citation type="submission" date="2019-09" db="EMBL/GenBank/DDBJ databases">
        <title>Draft genome of the ectomycorrhizal ascomycete Sphaerosporella brunnea.</title>
        <authorList>
            <consortium name="DOE Joint Genome Institute"/>
            <person name="Benucci G.M."/>
            <person name="Marozzi G."/>
            <person name="Antonielli L."/>
            <person name="Sanchez S."/>
            <person name="Marco P."/>
            <person name="Wang X."/>
            <person name="Falini L.B."/>
            <person name="Barry K."/>
            <person name="Haridas S."/>
            <person name="Lipzen A."/>
            <person name="Labutti K."/>
            <person name="Grigoriev I.V."/>
            <person name="Murat C."/>
            <person name="Martin F."/>
            <person name="Albertini E."/>
            <person name="Donnini D."/>
            <person name="Bonito G."/>
        </authorList>
    </citation>
    <scope>NUCLEOTIDE SEQUENCE [LARGE SCALE GENOMIC DNA]</scope>
    <source>
        <strain evidence="3 4">Sb_GMNB300</strain>
    </source>
</reference>
<dbReference type="Proteomes" id="UP000326924">
    <property type="component" value="Unassembled WGS sequence"/>
</dbReference>
<dbReference type="EMBL" id="VXIS01000096">
    <property type="protein sequence ID" value="KAA8905736.1"/>
    <property type="molecule type" value="Genomic_DNA"/>
</dbReference>
<dbReference type="AlphaFoldDB" id="A0A5J5EW73"/>
<feature type="compositionally biased region" description="Polar residues" evidence="1">
    <location>
        <begin position="147"/>
        <end position="156"/>
    </location>
</feature>
<keyword evidence="4" id="KW-1185">Reference proteome</keyword>